<accession>A0ABD0JMC3</accession>
<sequence>MAGAAGGRRGRLQRVFGARVLFGGAREADRHSPRSAVREARASATHVRASAPALRSQLTSTCGSCSAAAVPLRHCCFGQRLCVCVLCASADSCVCVSAAHRLRNPHHRRRRCTCIYDNNNITYTWSGVGGVSFESEAAKFCNTWTDKTTLVVSSYRTLVIAS</sequence>
<gene>
    <name evidence="1" type="ORF">BaRGS_00032858</name>
</gene>
<dbReference type="EMBL" id="JACVVK020000391">
    <property type="protein sequence ID" value="KAK7475890.1"/>
    <property type="molecule type" value="Genomic_DNA"/>
</dbReference>
<dbReference type="AlphaFoldDB" id="A0ABD0JMC3"/>
<proteinExistence type="predicted"/>
<protein>
    <submittedName>
        <fullName evidence="1">Uncharacterized protein</fullName>
    </submittedName>
</protein>
<evidence type="ECO:0000313" key="1">
    <source>
        <dbReference type="EMBL" id="KAK7475890.1"/>
    </source>
</evidence>
<name>A0ABD0JMC3_9CAEN</name>
<evidence type="ECO:0000313" key="2">
    <source>
        <dbReference type="Proteomes" id="UP001519460"/>
    </source>
</evidence>
<comment type="caution">
    <text evidence="1">The sequence shown here is derived from an EMBL/GenBank/DDBJ whole genome shotgun (WGS) entry which is preliminary data.</text>
</comment>
<organism evidence="1 2">
    <name type="scientific">Batillaria attramentaria</name>
    <dbReference type="NCBI Taxonomy" id="370345"/>
    <lineage>
        <taxon>Eukaryota</taxon>
        <taxon>Metazoa</taxon>
        <taxon>Spiralia</taxon>
        <taxon>Lophotrochozoa</taxon>
        <taxon>Mollusca</taxon>
        <taxon>Gastropoda</taxon>
        <taxon>Caenogastropoda</taxon>
        <taxon>Sorbeoconcha</taxon>
        <taxon>Cerithioidea</taxon>
        <taxon>Batillariidae</taxon>
        <taxon>Batillaria</taxon>
    </lineage>
</organism>
<reference evidence="1 2" key="1">
    <citation type="journal article" date="2023" name="Sci. Data">
        <title>Genome assembly of the Korean intertidal mud-creeper Batillaria attramentaria.</title>
        <authorList>
            <person name="Patra A.K."/>
            <person name="Ho P.T."/>
            <person name="Jun S."/>
            <person name="Lee S.J."/>
            <person name="Kim Y."/>
            <person name="Won Y.J."/>
        </authorList>
    </citation>
    <scope>NUCLEOTIDE SEQUENCE [LARGE SCALE GENOMIC DNA]</scope>
    <source>
        <strain evidence="1">Wonlab-2016</strain>
    </source>
</reference>
<keyword evidence="2" id="KW-1185">Reference proteome</keyword>
<dbReference type="Proteomes" id="UP001519460">
    <property type="component" value="Unassembled WGS sequence"/>
</dbReference>